<keyword evidence="2" id="KW-0675">Receptor</keyword>
<keyword evidence="4" id="KW-1185">Reference proteome</keyword>
<organism evidence="2 4">
    <name type="scientific">Medicago truncatula</name>
    <name type="common">Barrel medic</name>
    <name type="synonym">Medicago tribuloides</name>
    <dbReference type="NCBI Taxonomy" id="3880"/>
    <lineage>
        <taxon>Eukaryota</taxon>
        <taxon>Viridiplantae</taxon>
        <taxon>Streptophyta</taxon>
        <taxon>Embryophyta</taxon>
        <taxon>Tracheophyta</taxon>
        <taxon>Spermatophyta</taxon>
        <taxon>Magnoliopsida</taxon>
        <taxon>eudicotyledons</taxon>
        <taxon>Gunneridae</taxon>
        <taxon>Pentapetalae</taxon>
        <taxon>rosids</taxon>
        <taxon>fabids</taxon>
        <taxon>Fabales</taxon>
        <taxon>Fabaceae</taxon>
        <taxon>Papilionoideae</taxon>
        <taxon>50 kb inversion clade</taxon>
        <taxon>NPAAA clade</taxon>
        <taxon>Hologalegina</taxon>
        <taxon>IRL clade</taxon>
        <taxon>Trifolieae</taxon>
        <taxon>Medicago</taxon>
    </lineage>
</organism>
<dbReference type="OMA" id="MAMHENN"/>
<dbReference type="Gene3D" id="3.40.50.10140">
    <property type="entry name" value="Toll/interleukin-1 receptor homology (TIR) domain"/>
    <property type="match status" value="1"/>
</dbReference>
<gene>
    <name evidence="2" type="ordered locus">MTR_5g092500</name>
</gene>
<evidence type="ECO:0000313" key="3">
    <source>
        <dbReference type="EnsemblPlants" id="AET00477"/>
    </source>
</evidence>
<protein>
    <submittedName>
        <fullName evidence="2">Toll interleukin receptor</fullName>
    </submittedName>
</protein>
<dbReference type="SUPFAM" id="SSF52200">
    <property type="entry name" value="Toll/Interleukin receptor TIR domain"/>
    <property type="match status" value="1"/>
</dbReference>
<name>G7K8H6_MEDTR</name>
<evidence type="ECO:0000259" key="1">
    <source>
        <dbReference type="Pfam" id="PF01582"/>
    </source>
</evidence>
<accession>G7K8H6</accession>
<dbReference type="InterPro" id="IPR000157">
    <property type="entry name" value="TIR_dom"/>
</dbReference>
<dbReference type="PaxDb" id="3880-AET00477"/>
<dbReference type="EnsemblPlants" id="AET00477">
    <property type="protein sequence ID" value="AET00477"/>
    <property type="gene ID" value="MTR_5g092500"/>
</dbReference>
<feature type="domain" description="TIR" evidence="1">
    <location>
        <begin position="2"/>
        <end position="77"/>
    </location>
</feature>
<dbReference type="EMBL" id="CM001221">
    <property type="protein sequence ID" value="AET00477.1"/>
    <property type="molecule type" value="Genomic_DNA"/>
</dbReference>
<dbReference type="Pfam" id="PF01582">
    <property type="entry name" value="TIR"/>
    <property type="match status" value="1"/>
</dbReference>
<evidence type="ECO:0000313" key="4">
    <source>
        <dbReference type="Proteomes" id="UP000002051"/>
    </source>
</evidence>
<sequence length="82" mass="9922">MKTRNQLVWPIFYKMEPTTIRHLKNSYEKAMDEHEEKFGKDSEKLKAWRSALFEVANLKGRHLKYGYEYELIEKIVEMAIKI</sequence>
<reference evidence="2 4" key="1">
    <citation type="journal article" date="2011" name="Nature">
        <title>The Medicago genome provides insight into the evolution of rhizobial symbioses.</title>
        <authorList>
            <person name="Young N.D."/>
            <person name="Debelle F."/>
            <person name="Oldroyd G.E."/>
            <person name="Geurts R."/>
            <person name="Cannon S.B."/>
            <person name="Udvardi M.K."/>
            <person name="Benedito V.A."/>
            <person name="Mayer K.F."/>
            <person name="Gouzy J."/>
            <person name="Schoof H."/>
            <person name="Van de Peer Y."/>
            <person name="Proost S."/>
            <person name="Cook D.R."/>
            <person name="Meyers B.C."/>
            <person name="Spannagl M."/>
            <person name="Cheung F."/>
            <person name="De Mita S."/>
            <person name="Krishnakumar V."/>
            <person name="Gundlach H."/>
            <person name="Zhou S."/>
            <person name="Mudge J."/>
            <person name="Bharti A.K."/>
            <person name="Murray J.D."/>
            <person name="Naoumkina M.A."/>
            <person name="Rosen B."/>
            <person name="Silverstein K.A."/>
            <person name="Tang H."/>
            <person name="Rombauts S."/>
            <person name="Zhao P.X."/>
            <person name="Zhou P."/>
            <person name="Barbe V."/>
            <person name="Bardou P."/>
            <person name="Bechner M."/>
            <person name="Bellec A."/>
            <person name="Berger A."/>
            <person name="Berges H."/>
            <person name="Bidwell S."/>
            <person name="Bisseling T."/>
            <person name="Choisne N."/>
            <person name="Couloux A."/>
            <person name="Denny R."/>
            <person name="Deshpande S."/>
            <person name="Dai X."/>
            <person name="Doyle J.J."/>
            <person name="Dudez A.M."/>
            <person name="Farmer A.D."/>
            <person name="Fouteau S."/>
            <person name="Franken C."/>
            <person name="Gibelin C."/>
            <person name="Gish J."/>
            <person name="Goldstein S."/>
            <person name="Gonzalez A.J."/>
            <person name="Green P.J."/>
            <person name="Hallab A."/>
            <person name="Hartog M."/>
            <person name="Hua A."/>
            <person name="Humphray S.J."/>
            <person name="Jeong D.H."/>
            <person name="Jing Y."/>
            <person name="Jocker A."/>
            <person name="Kenton S.M."/>
            <person name="Kim D.J."/>
            <person name="Klee K."/>
            <person name="Lai H."/>
            <person name="Lang C."/>
            <person name="Lin S."/>
            <person name="Macmil S.L."/>
            <person name="Magdelenat G."/>
            <person name="Matthews L."/>
            <person name="McCorrison J."/>
            <person name="Monaghan E.L."/>
            <person name="Mun J.H."/>
            <person name="Najar F.Z."/>
            <person name="Nicholson C."/>
            <person name="Noirot C."/>
            <person name="O'Bleness M."/>
            <person name="Paule C.R."/>
            <person name="Poulain J."/>
            <person name="Prion F."/>
            <person name="Qin B."/>
            <person name="Qu C."/>
            <person name="Retzel E.F."/>
            <person name="Riddle C."/>
            <person name="Sallet E."/>
            <person name="Samain S."/>
            <person name="Samson N."/>
            <person name="Sanders I."/>
            <person name="Saurat O."/>
            <person name="Scarpelli C."/>
            <person name="Schiex T."/>
            <person name="Segurens B."/>
            <person name="Severin A.J."/>
            <person name="Sherrier D.J."/>
            <person name="Shi R."/>
            <person name="Sims S."/>
            <person name="Singer S.R."/>
            <person name="Sinharoy S."/>
            <person name="Sterck L."/>
            <person name="Viollet A."/>
            <person name="Wang B.B."/>
            <person name="Wang K."/>
            <person name="Wang M."/>
            <person name="Wang X."/>
            <person name="Warfsmann J."/>
            <person name="Weissenbach J."/>
            <person name="White D.D."/>
            <person name="White J.D."/>
            <person name="Wiley G.B."/>
            <person name="Wincker P."/>
            <person name="Xing Y."/>
            <person name="Yang L."/>
            <person name="Yao Z."/>
            <person name="Ying F."/>
            <person name="Zhai J."/>
            <person name="Zhou L."/>
            <person name="Zuber A."/>
            <person name="Denarie J."/>
            <person name="Dixon R.A."/>
            <person name="May G.D."/>
            <person name="Schwartz D.C."/>
            <person name="Rogers J."/>
            <person name="Quetier F."/>
            <person name="Town C.D."/>
            <person name="Roe B.A."/>
        </authorList>
    </citation>
    <scope>NUCLEOTIDE SEQUENCE [LARGE SCALE GENOMIC DNA]</scope>
    <source>
        <strain evidence="2">A17</strain>
        <strain evidence="3 4">cv. Jemalong A17</strain>
    </source>
</reference>
<evidence type="ECO:0000313" key="2">
    <source>
        <dbReference type="EMBL" id="AET00477.1"/>
    </source>
</evidence>
<dbReference type="STRING" id="3880.G7K8H6"/>
<dbReference type="InterPro" id="IPR035897">
    <property type="entry name" value="Toll_tir_struct_dom_sf"/>
</dbReference>
<dbReference type="GO" id="GO:0007165">
    <property type="term" value="P:signal transduction"/>
    <property type="evidence" value="ECO:0007669"/>
    <property type="project" value="InterPro"/>
</dbReference>
<proteinExistence type="predicted"/>
<reference evidence="2 4" key="2">
    <citation type="journal article" date="2014" name="BMC Genomics">
        <title>An improved genome release (version Mt4.0) for the model legume Medicago truncatula.</title>
        <authorList>
            <person name="Tang H."/>
            <person name="Krishnakumar V."/>
            <person name="Bidwell S."/>
            <person name="Rosen B."/>
            <person name="Chan A."/>
            <person name="Zhou S."/>
            <person name="Gentzbittel L."/>
            <person name="Childs K.L."/>
            <person name="Yandell M."/>
            <person name="Gundlach H."/>
            <person name="Mayer K.F."/>
            <person name="Schwartz D.C."/>
            <person name="Town C.D."/>
        </authorList>
    </citation>
    <scope>GENOME REANNOTATION</scope>
    <source>
        <strain evidence="3 4">cv. Jemalong A17</strain>
    </source>
</reference>
<reference evidence="3" key="3">
    <citation type="submission" date="2015-04" db="UniProtKB">
        <authorList>
            <consortium name="EnsemblPlants"/>
        </authorList>
    </citation>
    <scope>IDENTIFICATION</scope>
    <source>
        <strain evidence="3">cv. Jemalong A17</strain>
    </source>
</reference>
<dbReference type="AlphaFoldDB" id="G7K8H6"/>
<dbReference type="HOGENOM" id="CLU_2561800_0_0_1"/>
<dbReference type="Proteomes" id="UP000002051">
    <property type="component" value="Chromosome 5"/>
</dbReference>